<organism evidence="8 9">
    <name type="scientific">Vittaforma corneae (strain ATCC 50505)</name>
    <name type="common">Microsporidian parasite</name>
    <name type="synonym">Nosema corneum</name>
    <dbReference type="NCBI Taxonomy" id="993615"/>
    <lineage>
        <taxon>Eukaryota</taxon>
        <taxon>Fungi</taxon>
        <taxon>Fungi incertae sedis</taxon>
        <taxon>Microsporidia</taxon>
        <taxon>Nosematidae</taxon>
        <taxon>Vittaforma</taxon>
    </lineage>
</organism>
<dbReference type="Proteomes" id="UP000011082">
    <property type="component" value="Unassembled WGS sequence"/>
</dbReference>
<dbReference type="InterPro" id="IPR010920">
    <property type="entry name" value="LSM_dom_sf"/>
</dbReference>
<sequence>MGSYDPGILFGILCDNPELNATADKICLSYGVWENLESNEPSAEVDSGEVPSNTYNISSKTADGNPITTDFVIKITDENGKIHKDQTKDTLSTLLPNKTMQEHNENCTINLANPVEQLHHSGTLAIKHTHFNRHLTGRISKESISRLFGNEESTEFLRLLTQGFDECLAFDDFYESMRQINIERKSFANFLRGNRYILKILSISTWVLFTLLSVIVVGQIFDFNNFMKCLIYPLVLCMIPWFVNILDSFIFIVYIHPYDIEDRVLIDSDNLIVKSIGLTSTVLERWNNEVVIYSNKSLKDKVFRNIRRSKNQQKMISVLMRKTDVKKIEHIRQILKEYAMQSPAFEGFGLTVDEIVDCRFAKVDFRITHSINHQNGYYMWVAQNRFMKKVTEVLKEKRISYHPIEIPIEIEKVCV</sequence>
<evidence type="ECO:0000259" key="7">
    <source>
        <dbReference type="Pfam" id="PF00924"/>
    </source>
</evidence>
<keyword evidence="3 6" id="KW-0812">Transmembrane</keyword>
<feature type="transmembrane region" description="Helical" evidence="6">
    <location>
        <begin position="196"/>
        <end position="218"/>
    </location>
</feature>
<dbReference type="EMBL" id="JH370137">
    <property type="protein sequence ID" value="ELA41915.1"/>
    <property type="molecule type" value="Genomic_DNA"/>
</dbReference>
<dbReference type="Pfam" id="PF00924">
    <property type="entry name" value="MS_channel_2nd"/>
    <property type="match status" value="1"/>
</dbReference>
<comment type="subcellular location">
    <subcellularLocation>
        <location evidence="1">Membrane</location>
        <topology evidence="1">Multi-pass membrane protein</topology>
    </subcellularLocation>
</comment>
<evidence type="ECO:0000256" key="6">
    <source>
        <dbReference type="SAM" id="Phobius"/>
    </source>
</evidence>
<reference evidence="9" key="1">
    <citation type="submission" date="2011-05" db="EMBL/GenBank/DDBJ databases">
        <title>The genome sequence of Vittaforma corneae strain ATCC 50505.</title>
        <authorList>
            <consortium name="The Broad Institute Genome Sequencing Platform"/>
            <person name="Cuomo C."/>
            <person name="Didier E."/>
            <person name="Bowers L."/>
            <person name="Young S.K."/>
            <person name="Zeng Q."/>
            <person name="Gargeya S."/>
            <person name="Fitzgerald M."/>
            <person name="Haas B."/>
            <person name="Abouelleil A."/>
            <person name="Alvarado L."/>
            <person name="Arachchi H.M."/>
            <person name="Berlin A."/>
            <person name="Chapman S.B."/>
            <person name="Gearin G."/>
            <person name="Goldberg J."/>
            <person name="Griggs A."/>
            <person name="Gujja S."/>
            <person name="Hansen M."/>
            <person name="Heiman D."/>
            <person name="Howarth C."/>
            <person name="Larimer J."/>
            <person name="Lui A."/>
            <person name="MacDonald P.J.P."/>
            <person name="McCowen C."/>
            <person name="Montmayeur A."/>
            <person name="Murphy C."/>
            <person name="Neiman D."/>
            <person name="Pearson M."/>
            <person name="Priest M."/>
            <person name="Roberts A."/>
            <person name="Saif S."/>
            <person name="Shea T."/>
            <person name="Sisk P."/>
            <person name="Stolte C."/>
            <person name="Sykes S."/>
            <person name="Wortman J."/>
            <person name="Nusbaum C."/>
            <person name="Birren B."/>
        </authorList>
    </citation>
    <scope>NUCLEOTIDE SEQUENCE [LARGE SCALE GENOMIC DNA]</scope>
    <source>
        <strain evidence="9">ATCC 50505</strain>
    </source>
</reference>
<protein>
    <recommendedName>
        <fullName evidence="7">Mechanosensitive ion channel MscS domain-containing protein</fullName>
    </recommendedName>
</protein>
<dbReference type="InterPro" id="IPR006685">
    <property type="entry name" value="MscS_channel_2nd"/>
</dbReference>
<evidence type="ECO:0000313" key="8">
    <source>
        <dbReference type="EMBL" id="ELA41915.1"/>
    </source>
</evidence>
<proteinExistence type="inferred from homology"/>
<dbReference type="HOGENOM" id="CLU_662583_0_0_1"/>
<evidence type="ECO:0000313" key="9">
    <source>
        <dbReference type="Proteomes" id="UP000011082"/>
    </source>
</evidence>
<dbReference type="PANTHER" id="PTHR31618:SF1">
    <property type="entry name" value="EF-HAND DOMAIN-CONTAINING PROTEIN"/>
    <property type="match status" value="1"/>
</dbReference>
<name>L2GN35_VITCO</name>
<dbReference type="SUPFAM" id="SSF50182">
    <property type="entry name" value="Sm-like ribonucleoproteins"/>
    <property type="match status" value="1"/>
</dbReference>
<feature type="transmembrane region" description="Helical" evidence="6">
    <location>
        <begin position="230"/>
        <end position="255"/>
    </location>
</feature>
<keyword evidence="5 6" id="KW-0472">Membrane</keyword>
<dbReference type="InParanoid" id="L2GN35"/>
<dbReference type="RefSeq" id="XP_007604545.1">
    <property type="nucleotide sequence ID" value="XM_007604483.1"/>
</dbReference>
<keyword evidence="4 6" id="KW-1133">Transmembrane helix</keyword>
<evidence type="ECO:0000256" key="4">
    <source>
        <dbReference type="ARBA" id="ARBA00022989"/>
    </source>
</evidence>
<comment type="similarity">
    <text evidence="2">Belongs to the MscS (TC 1.A.23) family.</text>
</comment>
<dbReference type="VEuPathDB" id="MicrosporidiaDB:VICG_01099"/>
<dbReference type="PANTHER" id="PTHR31618">
    <property type="entry name" value="MECHANOSENSITIVE ION CHANNEL PROTEIN 5"/>
    <property type="match status" value="1"/>
</dbReference>
<feature type="domain" description="Mechanosensitive ion channel MscS" evidence="7">
    <location>
        <begin position="250"/>
        <end position="308"/>
    </location>
</feature>
<gene>
    <name evidence="8" type="ORF">VICG_01099</name>
</gene>
<dbReference type="GO" id="GO:0008381">
    <property type="term" value="F:mechanosensitive monoatomic ion channel activity"/>
    <property type="evidence" value="ECO:0007669"/>
    <property type="project" value="TreeGrafter"/>
</dbReference>
<dbReference type="GO" id="GO:0005886">
    <property type="term" value="C:plasma membrane"/>
    <property type="evidence" value="ECO:0007669"/>
    <property type="project" value="TreeGrafter"/>
</dbReference>
<keyword evidence="9" id="KW-1185">Reference proteome</keyword>
<evidence type="ECO:0000256" key="3">
    <source>
        <dbReference type="ARBA" id="ARBA00022692"/>
    </source>
</evidence>
<dbReference type="GO" id="GO:0006820">
    <property type="term" value="P:monoatomic anion transport"/>
    <property type="evidence" value="ECO:0007669"/>
    <property type="project" value="TreeGrafter"/>
</dbReference>
<dbReference type="OrthoDB" id="544685at2759"/>
<evidence type="ECO:0000256" key="5">
    <source>
        <dbReference type="ARBA" id="ARBA00023136"/>
    </source>
</evidence>
<evidence type="ECO:0000256" key="1">
    <source>
        <dbReference type="ARBA" id="ARBA00004141"/>
    </source>
</evidence>
<dbReference type="AlphaFoldDB" id="L2GN35"/>
<accession>L2GN35</accession>
<dbReference type="GeneID" id="19881810"/>
<evidence type="ECO:0000256" key="2">
    <source>
        <dbReference type="ARBA" id="ARBA00008017"/>
    </source>
</evidence>
<dbReference type="Gene3D" id="2.30.30.60">
    <property type="match status" value="1"/>
</dbReference>
<dbReference type="InterPro" id="IPR016688">
    <property type="entry name" value="MscS-like_plants/fungi"/>
</dbReference>
<dbReference type="InterPro" id="IPR023408">
    <property type="entry name" value="MscS_beta-dom_sf"/>
</dbReference>